<gene>
    <name evidence="1" type="ORF">DSAG12_00217</name>
</gene>
<dbReference type="RefSeq" id="WP_147661360.1">
    <property type="nucleotide sequence ID" value="NZ_CP042905.2"/>
</dbReference>
<evidence type="ECO:0000313" key="1">
    <source>
        <dbReference type="EMBL" id="QEE14404.1"/>
    </source>
</evidence>
<dbReference type="GeneID" id="41328221"/>
<dbReference type="KEGG" id="psyt:DSAG12_00217"/>
<accession>A0A5B9D5P6</accession>
<reference evidence="1 2" key="1">
    <citation type="journal article" date="2020" name="Nature">
        <title>Isolation of an archaeon at the prokaryote-eukaryote interface.</title>
        <authorList>
            <person name="Imachi H."/>
            <person name="Nobu M.K."/>
            <person name="Nakahara N."/>
            <person name="Morono Y."/>
            <person name="Ogawara M."/>
            <person name="Takaki Y."/>
            <person name="Takano Y."/>
            <person name="Uematsu K."/>
            <person name="Ikuta T."/>
            <person name="Ito M."/>
            <person name="Matsui Y."/>
            <person name="Miyazaki M."/>
            <person name="Murata K."/>
            <person name="Saito Y."/>
            <person name="Sakai S."/>
            <person name="Song C."/>
            <person name="Tasumi E."/>
            <person name="Yamanaka Y."/>
            <person name="Yamaguchi T."/>
            <person name="Kamagata Y."/>
            <person name="Tamaki H."/>
            <person name="Takai K."/>
        </authorList>
    </citation>
    <scope>NUCLEOTIDE SEQUENCE [LARGE SCALE GENOMIC DNA]</scope>
    <source>
        <strain evidence="1 2">MK-D1</strain>
    </source>
</reference>
<organism evidence="1 2">
    <name type="scientific">Promethearchaeum syntrophicum</name>
    <dbReference type="NCBI Taxonomy" id="2594042"/>
    <lineage>
        <taxon>Archaea</taxon>
        <taxon>Promethearchaeati</taxon>
        <taxon>Promethearchaeota</taxon>
        <taxon>Promethearchaeia</taxon>
        <taxon>Promethearchaeales</taxon>
        <taxon>Promethearchaeaceae</taxon>
        <taxon>Promethearchaeum</taxon>
    </lineage>
</organism>
<dbReference type="SUPFAM" id="SSF46689">
    <property type="entry name" value="Homeodomain-like"/>
    <property type="match status" value="1"/>
</dbReference>
<dbReference type="SUPFAM" id="SSF103196">
    <property type="entry name" value="Roadblock/LC7 domain"/>
    <property type="match status" value="1"/>
</dbReference>
<sequence>MSSGKRYSKEKKEEIMHYRQNHTYRETADKYSVSQMTLARWSRKYKIKGIPGERYSGDPAYKTFLEVLKYLEGVRSVALFSDMTDGSSVASIIENSISEDGLFLGMLTYLSASSRTIEEFDLGTLDITLTKTSNGFLLIRGAGPKLILIMVYRGTTDFQKIVNQDFPIIDRVCADISKHLEKSE</sequence>
<reference evidence="1 2" key="2">
    <citation type="journal article" date="2024" name="Int. J. Syst. Evol. Microbiol.">
        <title>Promethearchaeum syntrophicum gen. nov., sp. nov., an anaerobic, obligately syntrophic archaeon, the first isolate of the lineage 'Asgard' archaea, and proposal of the new archaeal phylum Promethearchaeota phyl. nov. and kingdom Promethearchaeati regn. nov.</title>
        <authorList>
            <person name="Imachi H."/>
            <person name="Nobu M.K."/>
            <person name="Kato S."/>
            <person name="Takaki Y."/>
            <person name="Miyazaki M."/>
            <person name="Miyata M."/>
            <person name="Ogawara M."/>
            <person name="Saito Y."/>
            <person name="Sakai S."/>
            <person name="Tahara Y.O."/>
            <person name="Takano Y."/>
            <person name="Tasumi E."/>
            <person name="Uematsu K."/>
            <person name="Yoshimura T."/>
            <person name="Itoh T."/>
            <person name="Ohkuma M."/>
            <person name="Takai K."/>
        </authorList>
    </citation>
    <scope>NUCLEOTIDE SEQUENCE [LARGE SCALE GENOMIC DNA]</scope>
    <source>
        <strain evidence="1 2">MK-D1</strain>
    </source>
</reference>
<dbReference type="InterPro" id="IPR009057">
    <property type="entry name" value="Homeodomain-like_sf"/>
</dbReference>
<keyword evidence="2" id="KW-1185">Reference proteome</keyword>
<dbReference type="InterPro" id="IPR036388">
    <property type="entry name" value="WH-like_DNA-bd_sf"/>
</dbReference>
<name>A0A5B9D5P6_9ARCH</name>
<protein>
    <submittedName>
        <fullName evidence="1">Helix-turn-helix domain-containing protein</fullName>
    </submittedName>
</protein>
<dbReference type="Gene3D" id="1.10.10.10">
    <property type="entry name" value="Winged helix-like DNA-binding domain superfamily/Winged helix DNA-binding domain"/>
    <property type="match status" value="1"/>
</dbReference>
<dbReference type="AlphaFoldDB" id="A0A5B9D5P6"/>
<proteinExistence type="predicted"/>
<dbReference type="EMBL" id="CP042905">
    <property type="protein sequence ID" value="QEE14404.1"/>
    <property type="molecule type" value="Genomic_DNA"/>
</dbReference>
<dbReference type="Proteomes" id="UP000321408">
    <property type="component" value="Chromosome"/>
</dbReference>
<evidence type="ECO:0000313" key="2">
    <source>
        <dbReference type="Proteomes" id="UP000321408"/>
    </source>
</evidence>